<dbReference type="SUPFAM" id="SSF52833">
    <property type="entry name" value="Thioredoxin-like"/>
    <property type="match status" value="1"/>
</dbReference>
<dbReference type="SUPFAM" id="SSF47616">
    <property type="entry name" value="GST C-terminal domain-like"/>
    <property type="match status" value="1"/>
</dbReference>
<dbReference type="SFLD" id="SFLDS00019">
    <property type="entry name" value="Glutathione_Transferase_(cytos"/>
    <property type="match status" value="1"/>
</dbReference>
<dbReference type="Gene3D" id="1.20.1050.10">
    <property type="match status" value="1"/>
</dbReference>
<keyword evidence="5" id="KW-1185">Reference proteome</keyword>
<protein>
    <submittedName>
        <fullName evidence="4">Glutathione S-transferase</fullName>
    </submittedName>
</protein>
<evidence type="ECO:0000313" key="4">
    <source>
        <dbReference type="EMBL" id="SMB88993.1"/>
    </source>
</evidence>
<reference evidence="5" key="1">
    <citation type="submission" date="2017-04" db="EMBL/GenBank/DDBJ databases">
        <authorList>
            <person name="Varghese N."/>
            <person name="Submissions S."/>
        </authorList>
    </citation>
    <scope>NUCLEOTIDE SEQUENCE [LARGE SCALE GENOMIC DNA]</scope>
    <source>
        <strain evidence="5">DSM 23072</strain>
    </source>
</reference>
<comment type="similarity">
    <text evidence="1">Belongs to the GST superfamily.</text>
</comment>
<organism evidence="4 5">
    <name type="scientific">Pasteurella testudinis DSM 23072</name>
    <dbReference type="NCBI Taxonomy" id="1122938"/>
    <lineage>
        <taxon>Bacteria</taxon>
        <taxon>Pseudomonadati</taxon>
        <taxon>Pseudomonadota</taxon>
        <taxon>Gammaproteobacteria</taxon>
        <taxon>Pasteurellales</taxon>
        <taxon>Pasteurellaceae</taxon>
        <taxon>Pasteurella</taxon>
    </lineage>
</organism>
<dbReference type="InterPro" id="IPR004046">
    <property type="entry name" value="GST_C"/>
</dbReference>
<dbReference type="PROSITE" id="PS50405">
    <property type="entry name" value="GST_CTER"/>
    <property type="match status" value="1"/>
</dbReference>
<sequence length="212" mass="23240">MQSLTLYTHPMSRGRTARWMLEEIGEPYESVVFADFGGGMKSADYLAVNPMGKVPALQHGDTVITECAAICTYLADAFPQKGLAPALNDPQRGVYYRWLFFVAGPLEAAMMEVALQLKPQESDRTALGYGSLPLCLTALEQTLSQHDFLCGNRFSAADLYLSELLDFGINAVTVIEAKPVFTDYIARQQARAAYARASAIDDALLAEQKIES</sequence>
<dbReference type="InterPro" id="IPR040079">
    <property type="entry name" value="Glutathione_S-Trfase"/>
</dbReference>
<dbReference type="InterPro" id="IPR036249">
    <property type="entry name" value="Thioredoxin-like_sf"/>
</dbReference>
<dbReference type="AlphaFoldDB" id="A0A1W1V6P4"/>
<dbReference type="CDD" id="cd03046">
    <property type="entry name" value="GST_N_GTT1_like"/>
    <property type="match status" value="1"/>
</dbReference>
<dbReference type="PANTHER" id="PTHR44051:SF21">
    <property type="entry name" value="GLUTATHIONE S-TRANSFERASE FAMILY PROTEIN"/>
    <property type="match status" value="1"/>
</dbReference>
<evidence type="ECO:0000256" key="1">
    <source>
        <dbReference type="RuleBase" id="RU003494"/>
    </source>
</evidence>
<name>A0A1W1V6P4_9PAST</name>
<dbReference type="EMBL" id="FWWV01000057">
    <property type="protein sequence ID" value="SMB88993.1"/>
    <property type="molecule type" value="Genomic_DNA"/>
</dbReference>
<dbReference type="GO" id="GO:0016740">
    <property type="term" value="F:transferase activity"/>
    <property type="evidence" value="ECO:0007669"/>
    <property type="project" value="UniProtKB-KW"/>
</dbReference>
<keyword evidence="4" id="KW-0808">Transferase</keyword>
<dbReference type="InterPro" id="IPR010987">
    <property type="entry name" value="Glutathione-S-Trfase_C-like"/>
</dbReference>
<dbReference type="Pfam" id="PF00043">
    <property type="entry name" value="GST_C"/>
    <property type="match status" value="1"/>
</dbReference>
<dbReference type="PROSITE" id="PS50404">
    <property type="entry name" value="GST_NTER"/>
    <property type="match status" value="1"/>
</dbReference>
<dbReference type="Gene3D" id="3.40.30.10">
    <property type="entry name" value="Glutaredoxin"/>
    <property type="match status" value="1"/>
</dbReference>
<proteinExistence type="inferred from homology"/>
<evidence type="ECO:0000259" key="3">
    <source>
        <dbReference type="PROSITE" id="PS50405"/>
    </source>
</evidence>
<evidence type="ECO:0000313" key="5">
    <source>
        <dbReference type="Proteomes" id="UP000192408"/>
    </source>
</evidence>
<accession>A0A1W1V6P4</accession>
<dbReference type="Proteomes" id="UP000192408">
    <property type="component" value="Unassembled WGS sequence"/>
</dbReference>
<dbReference type="InterPro" id="IPR004045">
    <property type="entry name" value="Glutathione_S-Trfase_N"/>
</dbReference>
<dbReference type="STRING" id="1122938.SAMN05660772_01255"/>
<dbReference type="PANTHER" id="PTHR44051">
    <property type="entry name" value="GLUTATHIONE S-TRANSFERASE-RELATED"/>
    <property type="match status" value="1"/>
</dbReference>
<dbReference type="SFLD" id="SFLDG01150">
    <property type="entry name" value="Main.1:_Beta-like"/>
    <property type="match status" value="1"/>
</dbReference>
<dbReference type="SFLD" id="SFLDG00358">
    <property type="entry name" value="Main_(cytGST)"/>
    <property type="match status" value="1"/>
</dbReference>
<gene>
    <name evidence="4" type="ORF">SAMN05660772_01255</name>
</gene>
<dbReference type="Pfam" id="PF02798">
    <property type="entry name" value="GST_N"/>
    <property type="match status" value="1"/>
</dbReference>
<dbReference type="InterPro" id="IPR036282">
    <property type="entry name" value="Glutathione-S-Trfase_C_sf"/>
</dbReference>
<feature type="domain" description="GST C-terminal" evidence="3">
    <location>
        <begin position="88"/>
        <end position="212"/>
    </location>
</feature>
<feature type="domain" description="GST N-terminal" evidence="2">
    <location>
        <begin position="2"/>
        <end position="82"/>
    </location>
</feature>
<dbReference type="CDD" id="cd03207">
    <property type="entry name" value="GST_C_8"/>
    <property type="match status" value="1"/>
</dbReference>
<evidence type="ECO:0000259" key="2">
    <source>
        <dbReference type="PROSITE" id="PS50404"/>
    </source>
</evidence>